<feature type="compositionally biased region" description="Polar residues" evidence="5">
    <location>
        <begin position="702"/>
        <end position="713"/>
    </location>
</feature>
<dbReference type="GO" id="GO:0016020">
    <property type="term" value="C:membrane"/>
    <property type="evidence" value="ECO:0007669"/>
    <property type="project" value="UniProtKB-SubCell"/>
</dbReference>
<dbReference type="SUPFAM" id="SSF58104">
    <property type="entry name" value="Methyl-accepting chemotaxis protein (MCP) signaling domain"/>
    <property type="match status" value="1"/>
</dbReference>
<evidence type="ECO:0000256" key="1">
    <source>
        <dbReference type="ARBA" id="ARBA00004370"/>
    </source>
</evidence>
<evidence type="ECO:0000256" key="4">
    <source>
        <dbReference type="PROSITE-ProRule" id="PRU00284"/>
    </source>
</evidence>
<accession>A0A3T0N693</accession>
<keyword evidence="6" id="KW-0812">Transmembrane</keyword>
<feature type="domain" description="Methyl-accepting transducer" evidence="7">
    <location>
        <begin position="425"/>
        <end position="654"/>
    </location>
</feature>
<organism evidence="9 10">
    <name type="scientific">Parasedimentitalea marina</name>
    <dbReference type="NCBI Taxonomy" id="2483033"/>
    <lineage>
        <taxon>Bacteria</taxon>
        <taxon>Pseudomonadati</taxon>
        <taxon>Pseudomonadota</taxon>
        <taxon>Alphaproteobacteria</taxon>
        <taxon>Rhodobacterales</taxon>
        <taxon>Paracoccaceae</taxon>
        <taxon>Parasedimentitalea</taxon>
    </lineage>
</organism>
<keyword evidence="10" id="KW-1185">Reference proteome</keyword>
<keyword evidence="6" id="KW-0472">Membrane</keyword>
<dbReference type="Pfam" id="PF00015">
    <property type="entry name" value="MCPsignal"/>
    <property type="match status" value="1"/>
</dbReference>
<dbReference type="GO" id="GO:0007165">
    <property type="term" value="P:signal transduction"/>
    <property type="evidence" value="ECO:0007669"/>
    <property type="project" value="UniProtKB-KW"/>
</dbReference>
<feature type="region of interest" description="Disordered" evidence="5">
    <location>
        <begin position="674"/>
        <end position="713"/>
    </location>
</feature>
<gene>
    <name evidence="9" type="ORF">EBB79_17480</name>
</gene>
<evidence type="ECO:0000313" key="10">
    <source>
        <dbReference type="Proteomes" id="UP000283063"/>
    </source>
</evidence>
<reference evidence="9 10" key="1">
    <citation type="submission" date="2018-10" db="EMBL/GenBank/DDBJ databases">
        <title>Parasedimentitalea marina sp. nov., a psychrophilic bacterium isolated from deep seawater of the New Britain Trench.</title>
        <authorList>
            <person name="Cao J."/>
        </authorList>
    </citation>
    <scope>NUCLEOTIDE SEQUENCE [LARGE SCALE GENOMIC DNA]</scope>
    <source>
        <strain evidence="9 10">W43</strain>
    </source>
</reference>
<dbReference type="PANTHER" id="PTHR43531">
    <property type="entry name" value="PROTEIN ICFG"/>
    <property type="match status" value="1"/>
</dbReference>
<dbReference type="RefSeq" id="WP_127750055.1">
    <property type="nucleotide sequence ID" value="NZ_CP033219.1"/>
</dbReference>
<evidence type="ECO:0000313" key="9">
    <source>
        <dbReference type="EMBL" id="AZV79482.1"/>
    </source>
</evidence>
<feature type="transmembrane region" description="Helical" evidence="6">
    <location>
        <begin position="286"/>
        <end position="307"/>
    </location>
</feature>
<comment type="subcellular location">
    <subcellularLocation>
        <location evidence="1">Membrane</location>
    </subcellularLocation>
</comment>
<evidence type="ECO:0000259" key="8">
    <source>
        <dbReference type="PROSITE" id="PS50885"/>
    </source>
</evidence>
<name>A0A3T0N693_9RHOB</name>
<evidence type="ECO:0000256" key="6">
    <source>
        <dbReference type="SAM" id="Phobius"/>
    </source>
</evidence>
<evidence type="ECO:0000256" key="3">
    <source>
        <dbReference type="ARBA" id="ARBA00029447"/>
    </source>
</evidence>
<dbReference type="OrthoDB" id="5349256at2"/>
<dbReference type="SMART" id="SM01358">
    <property type="entry name" value="HBM"/>
    <property type="match status" value="1"/>
</dbReference>
<evidence type="ECO:0000256" key="5">
    <source>
        <dbReference type="SAM" id="MobiDB-lite"/>
    </source>
</evidence>
<dbReference type="PROSITE" id="PS50111">
    <property type="entry name" value="CHEMOTAXIS_TRANSDUC_2"/>
    <property type="match status" value="1"/>
</dbReference>
<dbReference type="Gene3D" id="1.10.287.950">
    <property type="entry name" value="Methyl-accepting chemotaxis protein"/>
    <property type="match status" value="1"/>
</dbReference>
<dbReference type="AlphaFoldDB" id="A0A3T0N693"/>
<keyword evidence="4" id="KW-0807">Transducer</keyword>
<evidence type="ECO:0000256" key="2">
    <source>
        <dbReference type="ARBA" id="ARBA00022500"/>
    </source>
</evidence>
<dbReference type="GO" id="GO:0006935">
    <property type="term" value="P:chemotaxis"/>
    <property type="evidence" value="ECO:0007669"/>
    <property type="project" value="UniProtKB-KW"/>
</dbReference>
<feature type="domain" description="HAMP" evidence="8">
    <location>
        <begin position="374"/>
        <end position="420"/>
    </location>
</feature>
<dbReference type="FunFam" id="1.10.287.950:FF:000001">
    <property type="entry name" value="Methyl-accepting chemotaxis sensory transducer"/>
    <property type="match status" value="1"/>
</dbReference>
<dbReference type="Proteomes" id="UP000283063">
    <property type="component" value="Chromosome"/>
</dbReference>
<dbReference type="InterPro" id="IPR051310">
    <property type="entry name" value="MCP_chemotaxis"/>
</dbReference>
<dbReference type="SMART" id="SM00283">
    <property type="entry name" value="MA"/>
    <property type="match status" value="1"/>
</dbReference>
<dbReference type="CDD" id="cd11386">
    <property type="entry name" value="MCP_signal"/>
    <property type="match status" value="1"/>
</dbReference>
<evidence type="ECO:0000259" key="7">
    <source>
        <dbReference type="PROSITE" id="PS50111"/>
    </source>
</evidence>
<sequence length="713" mass="76729">MKKSIRMKSALYIVIAIAAFGMLGLIAAMFNLSQYQKHAFHEEVELSEMRFQASNLESILLQARRLEKDFLLRRDDKYIGLHATTMGTAYSVLDDIADHFKLTGSEHGVQDSEHAQSLLTDYENTFKTLVSLSHQIGLDPSSGLRAELRAQVHEVETLMQEINHPELLVMVLTMRRHEKDFFLRSEAKYVTRLEESIAAFQAIPDAQFDSDDVATKAKGLIASYGETFGKLAALKADELEARAALASLYSKFHPIYVELMNDYAAEADEISASSEQAVNATITATAAIAGVALIAFTIIGAVLAHVLSHRLTACSNALTAVANGDIGTKPDTSSFIVEITQLWGAFSFISKSVADQKMMQAKLDQDRVEQANVIEALNQGLKEMADGNLTQPIQEAFPEAHEQLRTNFNHTQKCLNTIVMDVVHSADSINNGATEISRAADDLSHRTESQAATLEQTAAALEEMTASVKSAAEGAHSVENIVNEAKTEAIESDKVVQHAVSAMTEIEGSARHISQIIGVIDDIAFQTNLLALNAGVEAARAGEAGRGFAVVASEVRALAQRSSDAALEIKTLISDSSKQVEQGVELVGKAGEALNSIVNRVGHISQLVSEIAVGSAEQSTGLGEINVGVTQLDQVTQQNAAMVEQATAAGHLLIADAGKLSDVVSHFSVEGRSGSRAAVPTVHGTNWQDQPEEPPRAMAVNESPSSADGWQDF</sequence>
<dbReference type="PROSITE" id="PS50885">
    <property type="entry name" value="HAMP"/>
    <property type="match status" value="1"/>
</dbReference>
<protein>
    <submittedName>
        <fullName evidence="9">Chemotaxis protein</fullName>
    </submittedName>
</protein>
<dbReference type="EMBL" id="CP033219">
    <property type="protein sequence ID" value="AZV79482.1"/>
    <property type="molecule type" value="Genomic_DNA"/>
</dbReference>
<dbReference type="PANTHER" id="PTHR43531:SF11">
    <property type="entry name" value="METHYL-ACCEPTING CHEMOTAXIS PROTEIN 3"/>
    <property type="match status" value="1"/>
</dbReference>
<feature type="transmembrane region" description="Helical" evidence="6">
    <location>
        <begin position="12"/>
        <end position="32"/>
    </location>
</feature>
<comment type="similarity">
    <text evidence="3">Belongs to the methyl-accepting chemotaxis (MCP) protein family.</text>
</comment>
<keyword evidence="6" id="KW-1133">Transmembrane helix</keyword>
<dbReference type="InterPro" id="IPR003660">
    <property type="entry name" value="HAMP_dom"/>
</dbReference>
<dbReference type="InterPro" id="IPR004089">
    <property type="entry name" value="MCPsignal_dom"/>
</dbReference>
<proteinExistence type="inferred from homology"/>
<dbReference type="InterPro" id="IPR032255">
    <property type="entry name" value="HBM"/>
</dbReference>
<dbReference type="KEGG" id="sedi:EBB79_17480"/>
<keyword evidence="2" id="KW-0145">Chemotaxis</keyword>